<dbReference type="PANTHER" id="PTHR40065:SF3">
    <property type="entry name" value="RNA-BINDING PROTEIN YHBY"/>
    <property type="match status" value="1"/>
</dbReference>
<reference evidence="5 6" key="1">
    <citation type="submission" date="2017-10" db="EMBL/GenBank/DDBJ databases">
        <title>Draft genome of Longibacter Salinarum.</title>
        <authorList>
            <person name="Goh K.M."/>
            <person name="Shamsir M.S."/>
            <person name="Lim S.W."/>
        </authorList>
    </citation>
    <scope>NUCLEOTIDE SEQUENCE [LARGE SCALE GENOMIC DNA]</scope>
    <source>
        <strain evidence="5 6">KCTC 52045</strain>
    </source>
</reference>
<keyword evidence="6" id="KW-1185">Reference proteome</keyword>
<dbReference type="PROSITE" id="PS51295">
    <property type="entry name" value="CRM"/>
    <property type="match status" value="1"/>
</dbReference>
<dbReference type="NCBIfam" id="TIGR00253">
    <property type="entry name" value="RNA_bind_YhbY"/>
    <property type="match status" value="1"/>
</dbReference>
<accession>A0A2A8CYH8</accession>
<dbReference type="PANTHER" id="PTHR40065">
    <property type="entry name" value="RNA-BINDING PROTEIN YHBY"/>
    <property type="match status" value="1"/>
</dbReference>
<dbReference type="EMBL" id="PDEQ01000004">
    <property type="protein sequence ID" value="PEN13654.1"/>
    <property type="molecule type" value="Genomic_DNA"/>
</dbReference>
<dbReference type="InterPro" id="IPR035920">
    <property type="entry name" value="YhbY-like_sf"/>
</dbReference>
<dbReference type="InterPro" id="IPR017924">
    <property type="entry name" value="RNA-binding_YhbY"/>
</dbReference>
<dbReference type="RefSeq" id="WP_098075578.1">
    <property type="nucleotide sequence ID" value="NZ_PDEQ01000004.1"/>
</dbReference>
<feature type="domain" description="CRM" evidence="4">
    <location>
        <begin position="13"/>
        <end position="110"/>
    </location>
</feature>
<sequence>MPDTTDNSSNEPARLTSKQRAHLRSLAHGNKPVVHVGKDGLSDAVMTSIEEAFNTRELLKIRILDNANEQPRDMAHAIADRMEGVQVVHTMGWTVTFYRPDPDEPQIELP</sequence>
<protein>
    <submittedName>
        <fullName evidence="5">Ribosome assembly RNA-binding protein YhbY</fullName>
    </submittedName>
</protein>
<evidence type="ECO:0000313" key="6">
    <source>
        <dbReference type="Proteomes" id="UP000220102"/>
    </source>
</evidence>
<dbReference type="GO" id="GO:0003723">
    <property type="term" value="F:RNA binding"/>
    <property type="evidence" value="ECO:0007669"/>
    <property type="project" value="UniProtKB-UniRule"/>
</dbReference>
<proteinExistence type="predicted"/>
<dbReference type="Gene3D" id="3.30.110.60">
    <property type="entry name" value="YhbY-like"/>
    <property type="match status" value="1"/>
</dbReference>
<evidence type="ECO:0000256" key="2">
    <source>
        <dbReference type="PROSITE-ProRule" id="PRU00626"/>
    </source>
</evidence>
<dbReference type="Proteomes" id="UP000220102">
    <property type="component" value="Unassembled WGS sequence"/>
</dbReference>
<comment type="caution">
    <text evidence="5">The sequence shown here is derived from an EMBL/GenBank/DDBJ whole genome shotgun (WGS) entry which is preliminary data.</text>
</comment>
<name>A0A2A8CYH8_9BACT</name>
<keyword evidence="1 2" id="KW-0694">RNA-binding</keyword>
<dbReference type="Pfam" id="PF01985">
    <property type="entry name" value="CRS1_YhbY"/>
    <property type="match status" value="1"/>
</dbReference>
<dbReference type="InterPro" id="IPR001890">
    <property type="entry name" value="RNA-binding_CRM"/>
</dbReference>
<feature type="compositionally biased region" description="Polar residues" evidence="3">
    <location>
        <begin position="1"/>
        <end position="11"/>
    </location>
</feature>
<dbReference type="SMART" id="SM01103">
    <property type="entry name" value="CRS1_YhbY"/>
    <property type="match status" value="1"/>
</dbReference>
<dbReference type="InterPro" id="IPR051925">
    <property type="entry name" value="RNA-binding_domain"/>
</dbReference>
<feature type="region of interest" description="Disordered" evidence="3">
    <location>
        <begin position="1"/>
        <end position="31"/>
    </location>
</feature>
<evidence type="ECO:0000256" key="3">
    <source>
        <dbReference type="SAM" id="MobiDB-lite"/>
    </source>
</evidence>
<evidence type="ECO:0000256" key="1">
    <source>
        <dbReference type="ARBA" id="ARBA00022884"/>
    </source>
</evidence>
<dbReference type="OrthoDB" id="9797519at2"/>
<evidence type="ECO:0000259" key="4">
    <source>
        <dbReference type="PROSITE" id="PS51295"/>
    </source>
</evidence>
<evidence type="ECO:0000313" key="5">
    <source>
        <dbReference type="EMBL" id="PEN13654.1"/>
    </source>
</evidence>
<dbReference type="SUPFAM" id="SSF75471">
    <property type="entry name" value="YhbY-like"/>
    <property type="match status" value="1"/>
</dbReference>
<gene>
    <name evidence="5" type="ORF">CRI94_10140</name>
</gene>
<organism evidence="5 6">
    <name type="scientific">Longibacter salinarum</name>
    <dbReference type="NCBI Taxonomy" id="1850348"/>
    <lineage>
        <taxon>Bacteria</taxon>
        <taxon>Pseudomonadati</taxon>
        <taxon>Rhodothermota</taxon>
        <taxon>Rhodothermia</taxon>
        <taxon>Rhodothermales</taxon>
        <taxon>Salisaetaceae</taxon>
        <taxon>Longibacter</taxon>
    </lineage>
</organism>
<dbReference type="AlphaFoldDB" id="A0A2A8CYH8"/>